<accession>A0A5J5F4L4</accession>
<feature type="compositionally biased region" description="Low complexity" evidence="6">
    <location>
        <begin position="227"/>
        <end position="244"/>
    </location>
</feature>
<organism evidence="9 10">
    <name type="scientific">Sphaerosporella brunnea</name>
    <dbReference type="NCBI Taxonomy" id="1250544"/>
    <lineage>
        <taxon>Eukaryota</taxon>
        <taxon>Fungi</taxon>
        <taxon>Dikarya</taxon>
        <taxon>Ascomycota</taxon>
        <taxon>Pezizomycotina</taxon>
        <taxon>Pezizomycetes</taxon>
        <taxon>Pezizales</taxon>
        <taxon>Pyronemataceae</taxon>
        <taxon>Sphaerosporella</taxon>
    </lineage>
</organism>
<dbReference type="InterPro" id="IPR008942">
    <property type="entry name" value="ENTH_VHS"/>
</dbReference>
<evidence type="ECO:0000256" key="1">
    <source>
        <dbReference type="ARBA" id="ARBA00004123"/>
    </source>
</evidence>
<keyword evidence="4" id="KW-0539">Nucleus</keyword>
<feature type="compositionally biased region" description="Pro residues" evidence="6">
    <location>
        <begin position="435"/>
        <end position="444"/>
    </location>
</feature>
<protein>
    <submittedName>
        <fullName evidence="9">NRD1 protein</fullName>
    </submittedName>
</protein>
<feature type="domain" description="RRM" evidence="7">
    <location>
        <begin position="465"/>
        <end position="535"/>
    </location>
</feature>
<dbReference type="PANTHER" id="PTHR10352">
    <property type="entry name" value="EUKARYOTIC TRANSLATION INITIATION FACTOR 3 SUBUNIT G"/>
    <property type="match status" value="1"/>
</dbReference>
<gene>
    <name evidence="9" type="ORF">FN846DRAFT_766212</name>
</gene>
<dbReference type="InterPro" id="IPR000504">
    <property type="entry name" value="RRM_dom"/>
</dbReference>
<evidence type="ECO:0000256" key="6">
    <source>
        <dbReference type="SAM" id="MobiDB-lite"/>
    </source>
</evidence>
<dbReference type="SMART" id="SM00360">
    <property type="entry name" value="RRM"/>
    <property type="match status" value="1"/>
</dbReference>
<sequence>MSSVVTELEAALQAMQNAKPPGVSGTKIAFITELSVNNVQSESVIIQKLYTHFKKCPGTHKLGPLYVVDSIARKYLDQAKKNHQDVSSSAPDGTFAAGVFRITNLLPPLMNDILQNAPPEENKDKIEKLYAIWERSSTFPPEVLADVKKKMKASPMFQSQSKPALSPQYNTPNAQPNGHNVTIPNTSTPAPLPSVPHSIPFTTTPPNVNTMPAFPGQLLGVYPGYSQQTQPQAPYPQYGAPQQQQPQINMEQLALLQLLLQQPQNAAQLAPAFQALFGGAAANFQMPNVIDPSQQQQQQQQFWSQNATAAPPSAPAEAQRGPDNYNNDARGRERGYSPPPRSPPRYGARRGRSRSRSPAPTRFGREEARSPPTFRRRSPVYGEYEGNTNEPARGANMVTVGGNDRGGRGRRGRKVSPRGVGRKSSPVKSSGSQASPPPSRPLPKVPRNVTFADDIPSHCVRVLSRTLFVGGVTIGDDELRQLFENYGLVQSCIVNQDKRHAFIKMLTREDAVKAKAGMETYRTDNMTLRTRWGVGFGPRDCSDYQTGISVIPIERLTEADQRWMVSAEYGGTGGQPLQGGMCVEEPDIEIGQGVSSKAISKRFPTDSGGNKGPRSS</sequence>
<dbReference type="SUPFAM" id="SSF54928">
    <property type="entry name" value="RNA-binding domain, RBD"/>
    <property type="match status" value="1"/>
</dbReference>
<dbReference type="Gene3D" id="1.25.40.90">
    <property type="match status" value="1"/>
</dbReference>
<name>A0A5J5F4L4_9PEZI</name>
<dbReference type="InterPro" id="IPR035979">
    <property type="entry name" value="RBD_domain_sf"/>
</dbReference>
<dbReference type="GO" id="GO:0005634">
    <property type="term" value="C:nucleus"/>
    <property type="evidence" value="ECO:0007669"/>
    <property type="project" value="UniProtKB-SubCell"/>
</dbReference>
<dbReference type="InParanoid" id="A0A5J5F4L4"/>
<feature type="domain" description="CID" evidence="8">
    <location>
        <begin position="1"/>
        <end position="155"/>
    </location>
</feature>
<dbReference type="EMBL" id="VXIS01000037">
    <property type="protein sequence ID" value="KAA8911342.1"/>
    <property type="molecule type" value="Genomic_DNA"/>
</dbReference>
<evidence type="ECO:0000256" key="2">
    <source>
        <dbReference type="ARBA" id="ARBA00022553"/>
    </source>
</evidence>
<dbReference type="PROSITE" id="PS51391">
    <property type="entry name" value="CID"/>
    <property type="match status" value="1"/>
</dbReference>
<dbReference type="SUPFAM" id="SSF48464">
    <property type="entry name" value="ENTH/VHS domain"/>
    <property type="match status" value="1"/>
</dbReference>
<dbReference type="FunCoup" id="A0A5J5F4L4">
    <property type="interactions" value="235"/>
</dbReference>
<dbReference type="GO" id="GO:0006369">
    <property type="term" value="P:termination of RNA polymerase II transcription"/>
    <property type="evidence" value="ECO:0007669"/>
    <property type="project" value="UniProtKB-ARBA"/>
</dbReference>
<feature type="compositionally biased region" description="Low complexity" evidence="6">
    <location>
        <begin position="294"/>
        <end position="318"/>
    </location>
</feature>
<dbReference type="InterPro" id="IPR048892">
    <property type="entry name" value="Nrd1_Seb1_dom2"/>
</dbReference>
<evidence type="ECO:0000256" key="3">
    <source>
        <dbReference type="ARBA" id="ARBA00022884"/>
    </source>
</evidence>
<dbReference type="GO" id="GO:0031124">
    <property type="term" value="P:mRNA 3'-end processing"/>
    <property type="evidence" value="ECO:0007669"/>
    <property type="project" value="UniProtKB-ARBA"/>
</dbReference>
<proteinExistence type="predicted"/>
<dbReference type="GO" id="GO:0010629">
    <property type="term" value="P:negative regulation of gene expression"/>
    <property type="evidence" value="ECO:0007669"/>
    <property type="project" value="UniProtKB-ARBA"/>
</dbReference>
<dbReference type="GO" id="GO:0032991">
    <property type="term" value="C:protein-containing complex"/>
    <property type="evidence" value="ECO:0007669"/>
    <property type="project" value="UniProtKB-ARBA"/>
</dbReference>
<evidence type="ECO:0000313" key="9">
    <source>
        <dbReference type="EMBL" id="KAA8911342.1"/>
    </source>
</evidence>
<dbReference type="Gene3D" id="3.30.70.330">
    <property type="match status" value="1"/>
</dbReference>
<feature type="non-terminal residue" evidence="9">
    <location>
        <position position="616"/>
    </location>
</feature>
<evidence type="ECO:0000256" key="4">
    <source>
        <dbReference type="ARBA" id="ARBA00023242"/>
    </source>
</evidence>
<dbReference type="CDD" id="cd16984">
    <property type="entry name" value="CID_Nrd1_like"/>
    <property type="match status" value="1"/>
</dbReference>
<dbReference type="Pfam" id="PF00076">
    <property type="entry name" value="RRM_1"/>
    <property type="match status" value="1"/>
</dbReference>
<comment type="caution">
    <text evidence="9">The sequence shown here is derived from an EMBL/GenBank/DDBJ whole genome shotgun (WGS) entry which is preliminary data.</text>
</comment>
<dbReference type="GO" id="GO:0003723">
    <property type="term" value="F:RNA binding"/>
    <property type="evidence" value="ECO:0007669"/>
    <property type="project" value="UniProtKB-UniRule"/>
</dbReference>
<evidence type="ECO:0000259" key="7">
    <source>
        <dbReference type="PROSITE" id="PS50102"/>
    </source>
</evidence>
<dbReference type="InterPro" id="IPR006569">
    <property type="entry name" value="CID_dom"/>
</dbReference>
<dbReference type="InterPro" id="IPR012677">
    <property type="entry name" value="Nucleotide-bd_a/b_plait_sf"/>
</dbReference>
<dbReference type="Pfam" id="PF21380">
    <property type="entry name" value="Nrd1-Seb1_dom2"/>
    <property type="match status" value="1"/>
</dbReference>
<evidence type="ECO:0000256" key="5">
    <source>
        <dbReference type="PROSITE-ProRule" id="PRU00176"/>
    </source>
</evidence>
<dbReference type="FunFam" id="1.25.40.90:FF:000026">
    <property type="entry name" value="RNA binding protein Nrd1"/>
    <property type="match status" value="1"/>
</dbReference>
<comment type="subcellular location">
    <subcellularLocation>
        <location evidence="1">Nucleus</location>
    </subcellularLocation>
</comment>
<dbReference type="Pfam" id="PF04818">
    <property type="entry name" value="CID"/>
    <property type="match status" value="1"/>
</dbReference>
<keyword evidence="2" id="KW-0597">Phosphoprotein</keyword>
<dbReference type="Proteomes" id="UP000326924">
    <property type="component" value="Unassembled WGS sequence"/>
</dbReference>
<dbReference type="AlphaFoldDB" id="A0A5J5F4L4"/>
<dbReference type="SMART" id="SM00582">
    <property type="entry name" value="RPR"/>
    <property type="match status" value="1"/>
</dbReference>
<dbReference type="FunFam" id="3.30.70.330:FF:000397">
    <property type="entry name" value="RNA binding protein Nrd1"/>
    <property type="match status" value="1"/>
</dbReference>
<keyword evidence="3 5" id="KW-0694">RNA-binding</keyword>
<dbReference type="OrthoDB" id="79367at2759"/>
<evidence type="ECO:0000259" key="8">
    <source>
        <dbReference type="PROSITE" id="PS51391"/>
    </source>
</evidence>
<feature type="region of interest" description="Disordered" evidence="6">
    <location>
        <begin position="593"/>
        <end position="616"/>
    </location>
</feature>
<feature type="region of interest" description="Disordered" evidence="6">
    <location>
        <begin position="292"/>
        <end position="449"/>
    </location>
</feature>
<keyword evidence="10" id="KW-1185">Reference proteome</keyword>
<reference evidence="9 10" key="1">
    <citation type="submission" date="2019-09" db="EMBL/GenBank/DDBJ databases">
        <title>Draft genome of the ectomycorrhizal ascomycete Sphaerosporella brunnea.</title>
        <authorList>
            <consortium name="DOE Joint Genome Institute"/>
            <person name="Benucci G.M."/>
            <person name="Marozzi G."/>
            <person name="Antonielli L."/>
            <person name="Sanchez S."/>
            <person name="Marco P."/>
            <person name="Wang X."/>
            <person name="Falini L.B."/>
            <person name="Barry K."/>
            <person name="Haridas S."/>
            <person name="Lipzen A."/>
            <person name="Labutti K."/>
            <person name="Grigoriev I.V."/>
            <person name="Murat C."/>
            <person name="Martin F."/>
            <person name="Albertini E."/>
            <person name="Donnini D."/>
            <person name="Bonito G."/>
        </authorList>
    </citation>
    <scope>NUCLEOTIDE SEQUENCE [LARGE SCALE GENOMIC DNA]</scope>
    <source>
        <strain evidence="9 10">Sb_GMNB300</strain>
    </source>
</reference>
<feature type="region of interest" description="Disordered" evidence="6">
    <location>
        <begin position="222"/>
        <end position="244"/>
    </location>
</feature>
<dbReference type="PROSITE" id="PS50102">
    <property type="entry name" value="RRM"/>
    <property type="match status" value="1"/>
</dbReference>
<evidence type="ECO:0000313" key="10">
    <source>
        <dbReference type="Proteomes" id="UP000326924"/>
    </source>
</evidence>
<dbReference type="GO" id="GO:0031126">
    <property type="term" value="P:sno(s)RNA 3'-end processing"/>
    <property type="evidence" value="ECO:0007669"/>
    <property type="project" value="UniProtKB-ARBA"/>
</dbReference>